<accession>A0A6N1VM19</accession>
<dbReference type="Proteomes" id="UP000509367">
    <property type="component" value="Chromosome"/>
</dbReference>
<dbReference type="AlphaFoldDB" id="A0A6N1VM19"/>
<name>A0A6N1VM19_9HYPH</name>
<proteinExistence type="predicted"/>
<sequence>MRQLDILAGLDTPEPRPARRAESSLRDYTIDEWAARKREISEFVEEMRPTALEPFARLLDPRDYSIMITLRDMGHFMQCPETGRWFCPSLTRRG</sequence>
<keyword evidence="3" id="KW-1185">Reference proteome</keyword>
<dbReference type="EMBL" id="CP054836">
    <property type="protein sequence ID" value="QKV20279.1"/>
    <property type="molecule type" value="Genomic_DNA"/>
</dbReference>
<feature type="region of interest" description="Disordered" evidence="1">
    <location>
        <begin position="1"/>
        <end position="23"/>
    </location>
</feature>
<organism evidence="2 3">
    <name type="scientific">Oricola thermophila</name>
    <dbReference type="NCBI Taxonomy" id="2742145"/>
    <lineage>
        <taxon>Bacteria</taxon>
        <taxon>Pseudomonadati</taxon>
        <taxon>Pseudomonadota</taxon>
        <taxon>Alphaproteobacteria</taxon>
        <taxon>Hyphomicrobiales</taxon>
        <taxon>Ahrensiaceae</taxon>
        <taxon>Oricola</taxon>
    </lineage>
</organism>
<feature type="compositionally biased region" description="Basic and acidic residues" evidence="1">
    <location>
        <begin position="13"/>
        <end position="23"/>
    </location>
</feature>
<dbReference type="RefSeq" id="WP_175278170.1">
    <property type="nucleotide sequence ID" value="NZ_CP054836.1"/>
</dbReference>
<protein>
    <submittedName>
        <fullName evidence="2">Uncharacterized protein</fullName>
    </submittedName>
</protein>
<gene>
    <name evidence="2" type="ORF">HTY61_18375</name>
</gene>
<evidence type="ECO:0000313" key="3">
    <source>
        <dbReference type="Proteomes" id="UP000509367"/>
    </source>
</evidence>
<reference evidence="2 3" key="1">
    <citation type="submission" date="2020-06" db="EMBL/GenBank/DDBJ databases">
        <title>Oricola thermophila sp. nov. isolated from a tidal sediments.</title>
        <authorList>
            <person name="Kwon K.K."/>
            <person name="Yang S.-H."/>
            <person name="Park M.-J."/>
        </authorList>
    </citation>
    <scope>NUCLEOTIDE SEQUENCE [LARGE SCALE GENOMIC DNA]</scope>
    <source>
        <strain evidence="2 3">MEBiC13590</strain>
    </source>
</reference>
<evidence type="ECO:0000256" key="1">
    <source>
        <dbReference type="SAM" id="MobiDB-lite"/>
    </source>
</evidence>
<evidence type="ECO:0000313" key="2">
    <source>
        <dbReference type="EMBL" id="QKV20279.1"/>
    </source>
</evidence>
<dbReference type="KEGG" id="orm:HTY61_18375"/>